<proteinExistence type="predicted"/>
<dbReference type="Proteomes" id="UP000494165">
    <property type="component" value="Unassembled WGS sequence"/>
</dbReference>
<keyword evidence="3" id="KW-1185">Reference proteome</keyword>
<comment type="caution">
    <text evidence="2">The sequence shown here is derived from an EMBL/GenBank/DDBJ whole genome shotgun (WGS) entry which is preliminary data.</text>
</comment>
<feature type="non-terminal residue" evidence="2">
    <location>
        <position position="1"/>
    </location>
</feature>
<feature type="region of interest" description="Disordered" evidence="1">
    <location>
        <begin position="1"/>
        <end position="73"/>
    </location>
</feature>
<name>A0A8S1CKN0_9INSE</name>
<dbReference type="EMBL" id="CADEPI010000056">
    <property type="protein sequence ID" value="CAB3370849.1"/>
    <property type="molecule type" value="Genomic_DNA"/>
</dbReference>
<sequence>DHFLEADPSGIKAHENAAFAPHPSIIRNTREPNLVRRRQQISASKTAYSSLMHPRGRVSSLRQEGLNSLRHSD</sequence>
<gene>
    <name evidence="2" type="ORF">CLODIP_2_CD08267</name>
</gene>
<evidence type="ECO:0000256" key="1">
    <source>
        <dbReference type="SAM" id="MobiDB-lite"/>
    </source>
</evidence>
<protein>
    <submittedName>
        <fullName evidence="2">Uncharacterized protein</fullName>
    </submittedName>
</protein>
<evidence type="ECO:0000313" key="3">
    <source>
        <dbReference type="Proteomes" id="UP000494165"/>
    </source>
</evidence>
<organism evidence="2 3">
    <name type="scientific">Cloeon dipterum</name>
    <dbReference type="NCBI Taxonomy" id="197152"/>
    <lineage>
        <taxon>Eukaryota</taxon>
        <taxon>Metazoa</taxon>
        <taxon>Ecdysozoa</taxon>
        <taxon>Arthropoda</taxon>
        <taxon>Hexapoda</taxon>
        <taxon>Insecta</taxon>
        <taxon>Pterygota</taxon>
        <taxon>Palaeoptera</taxon>
        <taxon>Ephemeroptera</taxon>
        <taxon>Pisciforma</taxon>
        <taxon>Baetidae</taxon>
        <taxon>Cloeon</taxon>
    </lineage>
</organism>
<feature type="compositionally biased region" description="Polar residues" evidence="1">
    <location>
        <begin position="40"/>
        <end position="49"/>
    </location>
</feature>
<accession>A0A8S1CKN0</accession>
<evidence type="ECO:0000313" key="2">
    <source>
        <dbReference type="EMBL" id="CAB3370849.1"/>
    </source>
</evidence>
<reference evidence="2 3" key="1">
    <citation type="submission" date="2020-04" db="EMBL/GenBank/DDBJ databases">
        <authorList>
            <person name="Alioto T."/>
            <person name="Alioto T."/>
            <person name="Gomez Garrido J."/>
        </authorList>
    </citation>
    <scope>NUCLEOTIDE SEQUENCE [LARGE SCALE GENOMIC DNA]</scope>
</reference>
<dbReference type="AlphaFoldDB" id="A0A8S1CKN0"/>